<comment type="caution">
    <text evidence="1">The sequence shown here is derived from an EMBL/GenBank/DDBJ whole genome shotgun (WGS) entry which is preliminary data.</text>
</comment>
<reference evidence="2" key="1">
    <citation type="submission" date="2024-07" db="EMBL/GenBank/DDBJ databases">
        <title>Two chromosome-level genome assemblies of Korean endemic species Abeliophyllum distichum and Forsythia ovata (Oleaceae).</title>
        <authorList>
            <person name="Jang H."/>
        </authorList>
    </citation>
    <scope>NUCLEOTIDE SEQUENCE [LARGE SCALE GENOMIC DNA]</scope>
</reference>
<proteinExistence type="predicted"/>
<sequence length="217" mass="23719">MPKLKIRCGGVVGKKRDISPQPPVSRTASVPEIASLQAPEAMDELDPAVLGKLSAPAAIAVASVHKYWTSAFSKATDNAELMEFLKLVEMYTSRSHVLNCELYKVLVVKAEKLHSTVGGGEDINALRSENKGLRVQLTFSKDARARAIYDITKVGTIQRACVQAQRMAESQLRACQNMIHAKDKELTEALTELSRVKDLLANLGVLGYVDLKDPTET</sequence>
<protein>
    <submittedName>
        <fullName evidence="1">Uncharacterized protein</fullName>
    </submittedName>
</protein>
<accession>A0ABD1RZI2</accession>
<gene>
    <name evidence="1" type="ORF">Fot_37628</name>
</gene>
<dbReference type="AlphaFoldDB" id="A0ABD1RZI2"/>
<organism evidence="1 2">
    <name type="scientific">Forsythia ovata</name>
    <dbReference type="NCBI Taxonomy" id="205694"/>
    <lineage>
        <taxon>Eukaryota</taxon>
        <taxon>Viridiplantae</taxon>
        <taxon>Streptophyta</taxon>
        <taxon>Embryophyta</taxon>
        <taxon>Tracheophyta</taxon>
        <taxon>Spermatophyta</taxon>
        <taxon>Magnoliopsida</taxon>
        <taxon>eudicotyledons</taxon>
        <taxon>Gunneridae</taxon>
        <taxon>Pentapetalae</taxon>
        <taxon>asterids</taxon>
        <taxon>lamiids</taxon>
        <taxon>Lamiales</taxon>
        <taxon>Oleaceae</taxon>
        <taxon>Forsythieae</taxon>
        <taxon>Forsythia</taxon>
    </lineage>
</organism>
<dbReference type="Proteomes" id="UP001604277">
    <property type="component" value="Unassembled WGS sequence"/>
</dbReference>
<evidence type="ECO:0000313" key="1">
    <source>
        <dbReference type="EMBL" id="KAL2493871.1"/>
    </source>
</evidence>
<keyword evidence="2" id="KW-1185">Reference proteome</keyword>
<evidence type="ECO:0000313" key="2">
    <source>
        <dbReference type="Proteomes" id="UP001604277"/>
    </source>
</evidence>
<name>A0ABD1RZI2_9LAMI</name>
<dbReference type="EMBL" id="JBFOLJ010000011">
    <property type="protein sequence ID" value="KAL2493871.1"/>
    <property type="molecule type" value="Genomic_DNA"/>
</dbReference>